<gene>
    <name evidence="2" type="primary">HUA1_1</name>
    <name evidence="2" type="ORF">GRS66_002079</name>
</gene>
<feature type="compositionally biased region" description="Polar residues" evidence="1">
    <location>
        <begin position="48"/>
        <end position="67"/>
    </location>
</feature>
<dbReference type="Gene3D" id="6.20.20.10">
    <property type="match status" value="1"/>
</dbReference>
<sequence length="198" mass="22435">MSKDTHDDELPSYEDVIKEEERLQSQPPRPPRPAANLAQGHQSRPHQRPSTMPATSSSQTYAHSHSYTPTSSQPRPPPRPQQNPSLPWTYPPRFYCSKCGNTGYKLKNGRSCKSCWRRFAPQNNVVSAPTYYTNYTMPVYTNAWQGNRPLYVQPGDPRLGGVLCGECRGSGRTRFLLDEDICPLCHGVGRIITQPQRY</sequence>
<dbReference type="EMBL" id="CP048988">
    <property type="protein sequence ID" value="QID79785.1"/>
    <property type="molecule type" value="Genomic_DNA"/>
</dbReference>
<evidence type="ECO:0000313" key="3">
    <source>
        <dbReference type="Proteomes" id="UP000501346"/>
    </source>
</evidence>
<dbReference type="PANTHER" id="PTHR28031:SF1">
    <property type="entry name" value="PROLINE-RICH PROTEIN HUA1"/>
    <property type="match status" value="1"/>
</dbReference>
<proteinExistence type="predicted"/>
<dbReference type="OrthoDB" id="2405700at2759"/>
<reference evidence="2 3" key="1">
    <citation type="journal article" date="2019" name="BMC Genomics">
        <title>Chromosome level assembly and comparative genome analysis confirm lager-brewing yeasts originated from a single hybridization.</title>
        <authorList>
            <person name="Salazar A.N."/>
            <person name="Gorter de Vries A.R."/>
            <person name="van den Broek M."/>
            <person name="Brouwers N."/>
            <person name="de la Torre Cortes P."/>
            <person name="Kuijpers N.G.A."/>
            <person name="Daran J.G."/>
            <person name="Abeel T."/>
        </authorList>
    </citation>
    <scope>NUCLEOTIDE SEQUENCE [LARGE SCALE GENOMIC DNA]</scope>
    <source>
        <strain evidence="2 3">CBS 1483</strain>
    </source>
</reference>
<dbReference type="GO" id="GO:0005737">
    <property type="term" value="C:cytoplasm"/>
    <property type="evidence" value="ECO:0007669"/>
    <property type="project" value="TreeGrafter"/>
</dbReference>
<evidence type="ECO:0000256" key="1">
    <source>
        <dbReference type="SAM" id="MobiDB-lite"/>
    </source>
</evidence>
<dbReference type="Proteomes" id="UP000501346">
    <property type="component" value="Chromosome ScVII"/>
</dbReference>
<organism evidence="2 3">
    <name type="scientific">Saccharomyces pastorianus</name>
    <name type="common">Lager yeast</name>
    <name type="synonym">Saccharomyces cerevisiae x Saccharomyces eubayanus</name>
    <dbReference type="NCBI Taxonomy" id="27292"/>
    <lineage>
        <taxon>Eukaryota</taxon>
        <taxon>Fungi</taxon>
        <taxon>Dikarya</taxon>
        <taxon>Ascomycota</taxon>
        <taxon>Saccharomycotina</taxon>
        <taxon>Saccharomycetes</taxon>
        <taxon>Saccharomycetales</taxon>
        <taxon>Saccharomycetaceae</taxon>
        <taxon>Saccharomyces</taxon>
    </lineage>
</organism>
<evidence type="ECO:0000313" key="2">
    <source>
        <dbReference type="EMBL" id="QID79785.1"/>
    </source>
</evidence>
<feature type="region of interest" description="Disordered" evidence="1">
    <location>
        <begin position="1"/>
        <end position="86"/>
    </location>
</feature>
<feature type="compositionally biased region" description="Basic and acidic residues" evidence="1">
    <location>
        <begin position="1"/>
        <end position="23"/>
    </location>
</feature>
<dbReference type="PANTHER" id="PTHR28031">
    <property type="entry name" value="PROLINE-RICH PROTEIN HUA1"/>
    <property type="match status" value="1"/>
</dbReference>
<keyword evidence="3" id="KW-1185">Reference proteome</keyword>
<protein>
    <submittedName>
        <fullName evidence="2">Proline-rich protein hua1</fullName>
    </submittedName>
</protein>
<accession>A0A6C1DSD4</accession>
<dbReference type="AlphaFoldDB" id="A0A6C1DSD4"/>
<name>A0A6C1DSD4_SACPS</name>
<dbReference type="InterPro" id="IPR038910">
    <property type="entry name" value="Hua1-like"/>
</dbReference>